<feature type="region of interest" description="Disordered" evidence="1">
    <location>
        <begin position="94"/>
        <end position="131"/>
    </location>
</feature>
<dbReference type="InterPro" id="IPR058841">
    <property type="entry name" value="HTH_76"/>
</dbReference>
<protein>
    <submittedName>
        <fullName evidence="4">Uncharacterized protein</fullName>
    </submittedName>
</protein>
<feature type="domain" description="Peroxisomal membrane protein PEX14-like KPWE" evidence="2">
    <location>
        <begin position="163"/>
        <end position="212"/>
    </location>
</feature>
<feature type="region of interest" description="Disordered" evidence="1">
    <location>
        <begin position="183"/>
        <end position="234"/>
    </location>
</feature>
<dbReference type="Proteomes" id="UP000053831">
    <property type="component" value="Unassembled WGS sequence"/>
</dbReference>
<sequence>MASSDPSTPFPGATNIRSLKDQDSVYKAFDAYPWTKDAAFLSGLHAILGGSNPRNPQASPRDIATHARIFYYAQRIGVSIDFASYQQWLAQHPDHNAPDILPEPASRSHSQTHPVGISPTSTSSATSASTLAWQQAAPRAELYVDRAAHAHAQAQPSASGEPSYPMAFADMIRLIQEGKPVPGIRQIPNTVERNSTVSPVGSRPVPRKPWERGGPSSDLPKSLDLEFPPVDEEP</sequence>
<dbReference type="PANTHER" id="PTHR36855:SF1">
    <property type="entry name" value="PEROXISOME MEMBRANE ANCHOR PROTEIN PEX14P N-TERMINAL DOMAIN-CONTAINING PROTEIN"/>
    <property type="match status" value="1"/>
</dbReference>
<evidence type="ECO:0000313" key="4">
    <source>
        <dbReference type="EMBL" id="KOS20502.1"/>
    </source>
</evidence>
<dbReference type="STRING" id="150374.A0A0M9VV13"/>
<keyword evidence="5" id="KW-1185">Reference proteome</keyword>
<dbReference type="InterPro" id="IPR040554">
    <property type="entry name" value="KPWE_PEX14_dom"/>
</dbReference>
<evidence type="ECO:0000256" key="1">
    <source>
        <dbReference type="SAM" id="MobiDB-lite"/>
    </source>
</evidence>
<dbReference type="Pfam" id="PF17733">
    <property type="entry name" value="KPWE_dom"/>
    <property type="match status" value="1"/>
</dbReference>
<comment type="caution">
    <text evidence="4">The sequence shown here is derived from an EMBL/GenBank/DDBJ whole genome shotgun (WGS) entry which is preliminary data.</text>
</comment>
<feature type="compositionally biased region" description="Polar residues" evidence="1">
    <location>
        <begin position="187"/>
        <end position="199"/>
    </location>
</feature>
<organism evidence="4 5">
    <name type="scientific">Escovopsis weberi</name>
    <dbReference type="NCBI Taxonomy" id="150374"/>
    <lineage>
        <taxon>Eukaryota</taxon>
        <taxon>Fungi</taxon>
        <taxon>Dikarya</taxon>
        <taxon>Ascomycota</taxon>
        <taxon>Pezizomycotina</taxon>
        <taxon>Sordariomycetes</taxon>
        <taxon>Hypocreomycetidae</taxon>
        <taxon>Hypocreales</taxon>
        <taxon>Hypocreaceae</taxon>
        <taxon>Escovopsis</taxon>
    </lineage>
</organism>
<evidence type="ECO:0000259" key="3">
    <source>
        <dbReference type="Pfam" id="PF25871"/>
    </source>
</evidence>
<feature type="compositionally biased region" description="Low complexity" evidence="1">
    <location>
        <begin position="120"/>
        <end position="130"/>
    </location>
</feature>
<proteinExistence type="predicted"/>
<dbReference type="AlphaFoldDB" id="A0A0M9VV13"/>
<reference evidence="4 5" key="1">
    <citation type="submission" date="2015-07" db="EMBL/GenBank/DDBJ databases">
        <title>The genome of the fungus Escovopsis weberi, a specialized disease agent of ant agriculture.</title>
        <authorList>
            <person name="de Man T.J."/>
            <person name="Stajich J.E."/>
            <person name="Kubicek C.P."/>
            <person name="Chenthamara K."/>
            <person name="Atanasova L."/>
            <person name="Druzhinina I.S."/>
            <person name="Birnbaum S."/>
            <person name="Barribeau S.M."/>
            <person name="Teiling C."/>
            <person name="Suen G."/>
            <person name="Currie C."/>
            <person name="Gerardo N.M."/>
        </authorList>
    </citation>
    <scope>NUCLEOTIDE SEQUENCE [LARGE SCALE GENOMIC DNA]</scope>
</reference>
<accession>A0A0M9VV13</accession>
<evidence type="ECO:0000313" key="5">
    <source>
        <dbReference type="Proteomes" id="UP000053831"/>
    </source>
</evidence>
<name>A0A0M9VV13_ESCWE</name>
<gene>
    <name evidence="4" type="ORF">ESCO_005433</name>
</gene>
<dbReference type="OrthoDB" id="9936937at2759"/>
<dbReference type="PANTHER" id="PTHR36855">
    <property type="entry name" value="CHROMOSOME 10, WHOLE GENOME SHOTGUN SEQUENCE"/>
    <property type="match status" value="1"/>
</dbReference>
<feature type="domain" description="PEX14-like helix-turn-helix" evidence="3">
    <location>
        <begin position="23"/>
        <end position="93"/>
    </location>
</feature>
<dbReference type="Pfam" id="PF25871">
    <property type="entry name" value="HTH_76"/>
    <property type="match status" value="1"/>
</dbReference>
<evidence type="ECO:0000259" key="2">
    <source>
        <dbReference type="Pfam" id="PF17733"/>
    </source>
</evidence>
<dbReference type="EMBL" id="LGSR01000017">
    <property type="protein sequence ID" value="KOS20502.1"/>
    <property type="molecule type" value="Genomic_DNA"/>
</dbReference>